<proteinExistence type="predicted"/>
<dbReference type="Proteomes" id="UP000006034">
    <property type="component" value="Unassembled WGS sequence"/>
</dbReference>
<dbReference type="RefSeq" id="WP_005027578.1">
    <property type="nucleotide sequence ID" value="NZ_KE150238.1"/>
</dbReference>
<dbReference type="AlphaFoldDB" id="E5Y6W1"/>
<organism evidence="3 4">
    <name type="scientific">Bilophila wadsworthia (strain 3_1_6)</name>
    <dbReference type="NCBI Taxonomy" id="563192"/>
    <lineage>
        <taxon>Bacteria</taxon>
        <taxon>Pseudomonadati</taxon>
        <taxon>Thermodesulfobacteriota</taxon>
        <taxon>Desulfovibrionia</taxon>
        <taxon>Desulfovibrionales</taxon>
        <taxon>Desulfovibrionaceae</taxon>
        <taxon>Bilophila</taxon>
    </lineage>
</organism>
<keyword evidence="1" id="KW-0812">Transmembrane</keyword>
<evidence type="ECO:0000259" key="2">
    <source>
        <dbReference type="Pfam" id="PF04982"/>
    </source>
</evidence>
<gene>
    <name evidence="3" type="ORF">HMPREF0179_01891</name>
</gene>
<evidence type="ECO:0000256" key="1">
    <source>
        <dbReference type="SAM" id="Phobius"/>
    </source>
</evidence>
<feature type="transmembrane region" description="Helical" evidence="1">
    <location>
        <begin position="20"/>
        <end position="40"/>
    </location>
</feature>
<feature type="transmembrane region" description="Helical" evidence="1">
    <location>
        <begin position="52"/>
        <end position="72"/>
    </location>
</feature>
<keyword evidence="1" id="KW-0472">Membrane</keyword>
<dbReference type="EMBL" id="ADCP02000001">
    <property type="protein sequence ID" value="EFV44247.1"/>
    <property type="molecule type" value="Genomic_DNA"/>
</dbReference>
<dbReference type="HOGENOM" id="CLU_040397_2_1_7"/>
<dbReference type="Pfam" id="PF04982">
    <property type="entry name" value="TM_HPP"/>
    <property type="match status" value="1"/>
</dbReference>
<name>E5Y6W1_BILW3</name>
<sequence>MRELLLKMAGGEQSPPRAKAGEIFSAWVGSCLAIACIALLERYATGNSGFPLLIGSFGASAVLAFGAIRSPLAQPRNLVGGHFLSALVGVSCYFLFPGTPWLASCLAVATAIALMHVTKTLHPPGGATALIAVTGGEGIHQLGYLYAFVPCLLGALIMLAIALIVNNIPKAQRYPQFWW</sequence>
<dbReference type="eggNOG" id="COG3448">
    <property type="taxonomic scope" value="Bacteria"/>
</dbReference>
<feature type="domain" description="HPP transmembrane region" evidence="2">
    <location>
        <begin position="16"/>
        <end position="175"/>
    </location>
</feature>
<dbReference type="PANTHER" id="PTHR33741">
    <property type="entry name" value="TRANSMEMBRANE PROTEIN DDB_G0269096-RELATED"/>
    <property type="match status" value="1"/>
</dbReference>
<reference evidence="3 4" key="1">
    <citation type="submission" date="2010-10" db="EMBL/GenBank/DDBJ databases">
        <authorList>
            <consortium name="The Broad Institute Genome Sequencing Platform"/>
            <person name="Ward D."/>
            <person name="Earl A."/>
            <person name="Feldgarden M."/>
            <person name="Young S.K."/>
            <person name="Gargeya S."/>
            <person name="Zeng Q."/>
            <person name="Alvarado L."/>
            <person name="Berlin A."/>
            <person name="Bochicchio J."/>
            <person name="Chapman S.B."/>
            <person name="Chen Z."/>
            <person name="Freedman E."/>
            <person name="Gellesch M."/>
            <person name="Goldberg J."/>
            <person name="Griggs A."/>
            <person name="Gujja S."/>
            <person name="Heilman E."/>
            <person name="Heiman D."/>
            <person name="Howarth C."/>
            <person name="Mehta T."/>
            <person name="Neiman D."/>
            <person name="Pearson M."/>
            <person name="Roberts A."/>
            <person name="Saif S."/>
            <person name="Shea T."/>
            <person name="Shenoy N."/>
            <person name="Sisk P."/>
            <person name="Stolte C."/>
            <person name="Sykes S."/>
            <person name="White J."/>
            <person name="Yandava C."/>
            <person name="Allen-Vercoe E."/>
            <person name="Sibley C."/>
            <person name="Ambrose C.E."/>
            <person name="Strauss J."/>
            <person name="Daigneault M."/>
            <person name="Haas B."/>
            <person name="Nusbaum C."/>
            <person name="Birren B."/>
        </authorList>
    </citation>
    <scope>NUCLEOTIDE SEQUENCE [LARGE SCALE GENOMIC DNA]</scope>
    <source>
        <strain evidence="3 4">3_1_6</strain>
    </source>
</reference>
<feature type="transmembrane region" description="Helical" evidence="1">
    <location>
        <begin position="144"/>
        <end position="165"/>
    </location>
</feature>
<evidence type="ECO:0000313" key="4">
    <source>
        <dbReference type="Proteomes" id="UP000006034"/>
    </source>
</evidence>
<feature type="transmembrane region" description="Helical" evidence="1">
    <location>
        <begin position="101"/>
        <end position="118"/>
    </location>
</feature>
<dbReference type="OrthoDB" id="9811720at2"/>
<dbReference type="GeneID" id="78084157"/>
<evidence type="ECO:0000313" key="3">
    <source>
        <dbReference type="EMBL" id="EFV44247.1"/>
    </source>
</evidence>
<dbReference type="InterPro" id="IPR058581">
    <property type="entry name" value="TM_HPP"/>
</dbReference>
<protein>
    <recommendedName>
        <fullName evidence="2">HPP transmembrane region domain-containing protein</fullName>
    </recommendedName>
</protein>
<reference evidence="3 4" key="2">
    <citation type="submission" date="2013-04" db="EMBL/GenBank/DDBJ databases">
        <title>The Genome Sequence of Bilophila wadsworthia 3_1_6.</title>
        <authorList>
            <consortium name="The Broad Institute Genomics Platform"/>
            <person name="Earl A."/>
            <person name="Ward D."/>
            <person name="Feldgarden M."/>
            <person name="Gevers D."/>
            <person name="Sibley C."/>
            <person name="Strauss J."/>
            <person name="Allen-Vercoe E."/>
            <person name="Walker B."/>
            <person name="Young S."/>
            <person name="Zeng Q."/>
            <person name="Gargeya S."/>
            <person name="Fitzgerald M."/>
            <person name="Haas B."/>
            <person name="Abouelleil A."/>
            <person name="Allen A.W."/>
            <person name="Alvarado L."/>
            <person name="Arachchi H.M."/>
            <person name="Berlin A.M."/>
            <person name="Chapman S.B."/>
            <person name="Gainer-Dewar J."/>
            <person name="Goldberg J."/>
            <person name="Griggs A."/>
            <person name="Gujja S."/>
            <person name="Hansen M."/>
            <person name="Howarth C."/>
            <person name="Imamovic A."/>
            <person name="Ireland A."/>
            <person name="Larimer J."/>
            <person name="McCowan C."/>
            <person name="Murphy C."/>
            <person name="Pearson M."/>
            <person name="Poon T.W."/>
            <person name="Priest M."/>
            <person name="Roberts A."/>
            <person name="Saif S."/>
            <person name="Shea T."/>
            <person name="Sisk P."/>
            <person name="Sykes S."/>
            <person name="Wortman J."/>
            <person name="Nusbaum C."/>
            <person name="Birren B."/>
        </authorList>
    </citation>
    <scope>NUCLEOTIDE SEQUENCE [LARGE SCALE GENOMIC DNA]</scope>
    <source>
        <strain evidence="3 4">3_1_6</strain>
    </source>
</reference>
<accession>E5Y6W1</accession>
<dbReference type="PANTHER" id="PTHR33741:SF5">
    <property type="entry name" value="TRANSMEMBRANE PROTEIN DDB_G0269096-RELATED"/>
    <property type="match status" value="1"/>
</dbReference>
<keyword evidence="1" id="KW-1133">Transmembrane helix</keyword>
<dbReference type="STRING" id="563192.HMPREF0179_01891"/>
<comment type="caution">
    <text evidence="3">The sequence shown here is derived from an EMBL/GenBank/DDBJ whole genome shotgun (WGS) entry which is preliminary data.</text>
</comment>
<dbReference type="InterPro" id="IPR007065">
    <property type="entry name" value="HPP"/>
</dbReference>
<keyword evidence="4" id="KW-1185">Reference proteome</keyword>